<dbReference type="AlphaFoldDB" id="U3KNA4"/>
<accession>U3KNA4</accession>
<dbReference type="GO" id="GO:0000408">
    <property type="term" value="C:EKC/KEOPS complex"/>
    <property type="evidence" value="ECO:0007669"/>
    <property type="project" value="TreeGrafter"/>
</dbReference>
<keyword evidence="6" id="KW-0539">Nucleus</keyword>
<reference evidence="11" key="3">
    <citation type="submission" date="2025-09" db="UniProtKB">
        <authorList>
            <consortium name="Ensembl"/>
        </authorList>
    </citation>
    <scope>IDENTIFICATION</scope>
    <source>
        <strain evidence="11">Thorbecke</strain>
    </source>
</reference>
<evidence type="ECO:0000256" key="2">
    <source>
        <dbReference type="ARBA" id="ARBA00004496"/>
    </source>
</evidence>
<dbReference type="Ensembl" id="ENSOCUT00000033666.2">
    <property type="protein sequence ID" value="ENSOCUP00000026713.2"/>
    <property type="gene ID" value="ENSOCUG00000029706.2"/>
</dbReference>
<dbReference type="HOGENOM" id="CLU_113770_2_0_1"/>
<comment type="subcellular location">
    <subcellularLocation>
        <location evidence="2">Cytoplasm</location>
    </subcellularLocation>
    <subcellularLocation>
        <location evidence="1">Nucleus</location>
    </subcellularLocation>
</comment>
<dbReference type="GeneTree" id="ENSGT00960000186859"/>
<dbReference type="SMR" id="U3KNA4"/>
<evidence type="ECO:0000256" key="7">
    <source>
        <dbReference type="ARBA" id="ARBA00053047"/>
    </source>
</evidence>
<dbReference type="FunFam" id="3.30.310.50:FF:000005">
    <property type="entry name" value="L antigen family member 3"/>
    <property type="match status" value="1"/>
</dbReference>
<dbReference type="eggNOG" id="ENOG502TDWB">
    <property type="taxonomic scope" value="Eukaryota"/>
</dbReference>
<evidence type="ECO:0000256" key="5">
    <source>
        <dbReference type="ARBA" id="ARBA00022694"/>
    </source>
</evidence>
<evidence type="ECO:0000256" key="4">
    <source>
        <dbReference type="ARBA" id="ARBA00022490"/>
    </source>
</evidence>
<keyword evidence="4" id="KW-0963">Cytoplasm</keyword>
<dbReference type="Gene3D" id="3.30.310.50">
    <property type="entry name" value="Alpha-D-phosphohexomutase, C-terminal domain"/>
    <property type="match status" value="1"/>
</dbReference>
<dbReference type="GO" id="GO:0070525">
    <property type="term" value="P:tRNA threonylcarbamoyladenosine metabolic process"/>
    <property type="evidence" value="ECO:0007669"/>
    <property type="project" value="TreeGrafter"/>
</dbReference>
<evidence type="ECO:0000256" key="6">
    <source>
        <dbReference type="ARBA" id="ARBA00023242"/>
    </source>
</evidence>
<name>U3KNA4_RABIT</name>
<evidence type="ECO:0000256" key="9">
    <source>
        <dbReference type="ARBA" id="ARBA00076355"/>
    </source>
</evidence>
<keyword evidence="5" id="KW-0819">tRNA processing</keyword>
<evidence type="ECO:0000313" key="11">
    <source>
        <dbReference type="Ensembl" id="ENSOCUP00000026713.2"/>
    </source>
</evidence>
<reference evidence="11 12" key="1">
    <citation type="journal article" date="2011" name="Nature">
        <title>A high-resolution map of human evolutionary constraint using 29 mammals.</title>
        <authorList>
            <person name="Lindblad-Toh K."/>
            <person name="Garber M."/>
            <person name="Zuk O."/>
            <person name="Lin M.F."/>
            <person name="Parker B.J."/>
            <person name="Washietl S."/>
            <person name="Kheradpour P."/>
            <person name="Ernst J."/>
            <person name="Jordan G."/>
            <person name="Mauceli E."/>
            <person name="Ward L.D."/>
            <person name="Lowe C.B."/>
            <person name="Holloway A.K."/>
            <person name="Clamp M."/>
            <person name="Gnerre S."/>
            <person name="Alfoldi J."/>
            <person name="Beal K."/>
            <person name="Chang J."/>
            <person name="Clawson H."/>
            <person name="Cuff J."/>
            <person name="Di Palma F."/>
            <person name="Fitzgerald S."/>
            <person name="Flicek P."/>
            <person name="Guttman M."/>
            <person name="Hubisz M.J."/>
            <person name="Jaffe D.B."/>
            <person name="Jungreis I."/>
            <person name="Kent W.J."/>
            <person name="Kostka D."/>
            <person name="Lara M."/>
            <person name="Martins A.L."/>
            <person name="Massingham T."/>
            <person name="Moltke I."/>
            <person name="Raney B.J."/>
            <person name="Rasmussen M.D."/>
            <person name="Robinson J."/>
            <person name="Stark A."/>
            <person name="Vilella A.J."/>
            <person name="Wen J."/>
            <person name="Xie X."/>
            <person name="Zody M.C."/>
            <person name="Baldwin J."/>
            <person name="Bloom T."/>
            <person name="Chin C.W."/>
            <person name="Heiman D."/>
            <person name="Nicol R."/>
            <person name="Nusbaum C."/>
            <person name="Young S."/>
            <person name="Wilkinson J."/>
            <person name="Worley K.C."/>
            <person name="Kovar C.L."/>
            <person name="Muzny D.M."/>
            <person name="Gibbs R.A."/>
            <person name="Cree A."/>
            <person name="Dihn H.H."/>
            <person name="Fowler G."/>
            <person name="Jhangiani S."/>
            <person name="Joshi V."/>
            <person name="Lee S."/>
            <person name="Lewis L.R."/>
            <person name="Nazareth L.V."/>
            <person name="Okwuonu G."/>
            <person name="Santibanez J."/>
            <person name="Warren W.C."/>
            <person name="Mardis E.R."/>
            <person name="Weinstock G.M."/>
            <person name="Wilson R.K."/>
            <person name="Delehaunty K."/>
            <person name="Dooling D."/>
            <person name="Fronik C."/>
            <person name="Fulton L."/>
            <person name="Fulton B."/>
            <person name="Graves T."/>
            <person name="Minx P."/>
            <person name="Sodergren E."/>
            <person name="Birney E."/>
            <person name="Margulies E.H."/>
            <person name="Herrero J."/>
            <person name="Green E.D."/>
            <person name="Haussler D."/>
            <person name="Siepel A."/>
            <person name="Goldman N."/>
            <person name="Pollard K.S."/>
            <person name="Pedersen J.S."/>
            <person name="Lander E.S."/>
            <person name="Kellis M."/>
        </authorList>
    </citation>
    <scope>NUCLEOTIDE SEQUENCE [LARGE SCALE GENOMIC DNA]</scope>
    <source>
        <strain evidence="12">Thorbecke</strain>
    </source>
</reference>
<dbReference type="Bgee" id="ENSOCUG00000029706">
    <property type="expression patterns" value="Expressed in testis and 3 other cell types or tissues"/>
</dbReference>
<evidence type="ECO:0000313" key="12">
    <source>
        <dbReference type="Proteomes" id="UP000001811"/>
    </source>
</evidence>
<organism evidence="11 12">
    <name type="scientific">Oryctolagus cuniculus</name>
    <name type="common">Rabbit</name>
    <dbReference type="NCBI Taxonomy" id="9986"/>
    <lineage>
        <taxon>Eukaryota</taxon>
        <taxon>Metazoa</taxon>
        <taxon>Chordata</taxon>
        <taxon>Craniata</taxon>
        <taxon>Vertebrata</taxon>
        <taxon>Euteleostomi</taxon>
        <taxon>Mammalia</taxon>
        <taxon>Eutheria</taxon>
        <taxon>Euarchontoglires</taxon>
        <taxon>Glires</taxon>
        <taxon>Lagomorpha</taxon>
        <taxon>Leporidae</taxon>
        <taxon>Oryctolagus</taxon>
    </lineage>
</organism>
<comment type="subunit">
    <text evidence="8">Component of the EKC/KEOPS complex composed of at least GON7, TP53RK, TPRKB, OSGEP and LAGE3; the whole complex dimerizes.</text>
</comment>
<dbReference type="GO" id="GO:0008033">
    <property type="term" value="P:tRNA processing"/>
    <property type="evidence" value="ECO:0007669"/>
    <property type="project" value="UniProtKB-KW"/>
</dbReference>
<dbReference type="Pfam" id="PF09341">
    <property type="entry name" value="Pcc1"/>
    <property type="match status" value="1"/>
</dbReference>
<protein>
    <recommendedName>
        <fullName evidence="9">L antigen family member 3</fullName>
    </recommendedName>
</protein>
<comment type="function">
    <text evidence="7">Component of the EKC/KEOPS complex that is required for the formation of a threonylcarbamoyl group on adenosine at position 37 (t(6)A37) in tRNAs that read codons beginning with adenine. The complex is probably involved in the transfer of the threonylcarbamoyl moiety of threonylcarbamoyl-AMP (TC-AMP) to the N6 group of A37. LAGE3 functions as a dimerization module for the complex.</text>
</comment>
<feature type="compositionally biased region" description="Low complexity" evidence="10">
    <location>
        <begin position="50"/>
        <end position="62"/>
    </location>
</feature>
<sequence>MQAPDGSADGGTGSSEGRGGQRSLGDPASQVSSGGTEGKGDQSTLNPLSAPGNGARPAGPRGQEAPSGPDDQGSPGVAAAAAEAAVAPPVRRLEAQANSVVDCALTVRSPRTLTVPFRSPLEAEMARRSLDPAARRHQGVILEEFAVKGSDLTVRWTAEDPVPLQISINCFLDRLSLVIRNIRPCFPVCCWRSGC</sequence>
<evidence type="ECO:0000256" key="3">
    <source>
        <dbReference type="ARBA" id="ARBA00007073"/>
    </source>
</evidence>
<dbReference type="InterPro" id="IPR015419">
    <property type="entry name" value="CTAG/Pcc1"/>
</dbReference>
<dbReference type="PANTHER" id="PTHR31283:SF16">
    <property type="entry name" value="CTAG2 LIKE 2"/>
    <property type="match status" value="1"/>
</dbReference>
<dbReference type="Proteomes" id="UP000001811">
    <property type="component" value="Unplaced"/>
</dbReference>
<evidence type="ECO:0000256" key="8">
    <source>
        <dbReference type="ARBA" id="ARBA00062157"/>
    </source>
</evidence>
<dbReference type="PANTHER" id="PTHR31283">
    <property type="entry name" value="EKC/KEOPS COMPLEX SUBUNIT PCC1 FAMILY MEMBER"/>
    <property type="match status" value="1"/>
</dbReference>
<evidence type="ECO:0000256" key="10">
    <source>
        <dbReference type="SAM" id="MobiDB-lite"/>
    </source>
</evidence>
<dbReference type="InParanoid" id="U3KNA4"/>
<evidence type="ECO:0000256" key="1">
    <source>
        <dbReference type="ARBA" id="ARBA00004123"/>
    </source>
</evidence>
<dbReference type="GO" id="GO:0005634">
    <property type="term" value="C:nucleus"/>
    <property type="evidence" value="ECO:0007669"/>
    <property type="project" value="UniProtKB-SubCell"/>
</dbReference>
<keyword evidence="12" id="KW-1185">Reference proteome</keyword>
<feature type="compositionally biased region" description="Gly residues" evidence="10">
    <location>
        <begin position="8"/>
        <end position="22"/>
    </location>
</feature>
<dbReference type="GO" id="GO:0005737">
    <property type="term" value="C:cytoplasm"/>
    <property type="evidence" value="ECO:0007669"/>
    <property type="project" value="UniProtKB-SubCell"/>
</dbReference>
<proteinExistence type="inferred from homology"/>
<reference evidence="11" key="2">
    <citation type="submission" date="2025-08" db="UniProtKB">
        <authorList>
            <consortium name="Ensembl"/>
        </authorList>
    </citation>
    <scope>IDENTIFICATION</scope>
    <source>
        <strain evidence="11">Thorbecke</strain>
    </source>
</reference>
<feature type="region of interest" description="Disordered" evidence="10">
    <location>
        <begin position="1"/>
        <end position="82"/>
    </location>
</feature>
<comment type="similarity">
    <text evidence="3">Belongs to the CTAG/PCC1 family.</text>
</comment>